<sequence>MRSFFVSCINTTDLTTVQGDNEVQSTNKTLTNTCLSSRLADYFACIGVIQLSSSPLPGKLQQRLDPKEDISAVNQSSALGN</sequence>
<organism evidence="1 2">
    <name type="scientific">Fasciola hepatica</name>
    <name type="common">Liver fluke</name>
    <dbReference type="NCBI Taxonomy" id="6192"/>
    <lineage>
        <taxon>Eukaryota</taxon>
        <taxon>Metazoa</taxon>
        <taxon>Spiralia</taxon>
        <taxon>Lophotrochozoa</taxon>
        <taxon>Platyhelminthes</taxon>
        <taxon>Trematoda</taxon>
        <taxon>Digenea</taxon>
        <taxon>Plagiorchiida</taxon>
        <taxon>Echinostomata</taxon>
        <taxon>Echinostomatoidea</taxon>
        <taxon>Fasciolidae</taxon>
        <taxon>Fasciola</taxon>
    </lineage>
</organism>
<name>A0ABC9HIZ6_FASHE</name>
<evidence type="ECO:0000313" key="1">
    <source>
        <dbReference type="EMBL" id="CAM0512664.1"/>
    </source>
</evidence>
<comment type="caution">
    <text evidence="1">The sequence shown here is derived from an EMBL/GenBank/DDBJ whole genome shotgun (WGS) entry which is preliminary data.</text>
</comment>
<accession>A0ABC9HIZ6</accession>
<dbReference type="AlphaFoldDB" id="A0ABC9HIZ6"/>
<evidence type="ECO:0000313" key="2">
    <source>
        <dbReference type="Proteomes" id="UP001189180"/>
    </source>
</evidence>
<dbReference type="Proteomes" id="UP001189180">
    <property type="component" value="Unassembled WGS sequence"/>
</dbReference>
<protein>
    <submittedName>
        <fullName evidence="1">Uncharacterized protein</fullName>
    </submittedName>
</protein>
<keyword evidence="2" id="KW-1185">Reference proteome</keyword>
<reference evidence="1 2" key="1">
    <citation type="submission" date="2024-08" db="EMBL/GenBank/DDBJ databases">
        <authorList>
            <person name="Paterson S."/>
        </authorList>
    </citation>
    <scope>NUCLEOTIDE SEQUENCE [LARGE SCALE GENOMIC DNA]</scope>
</reference>
<proteinExistence type="predicted"/>
<dbReference type="EMBL" id="CANUEZ050000231">
    <property type="protein sequence ID" value="CAM0512664.1"/>
    <property type="molecule type" value="Genomic_DNA"/>
</dbReference>
<gene>
    <name evidence="1" type="ORF">FHB240107_LOCUS11903</name>
</gene>